<dbReference type="PANTHER" id="PTHR43327:SF2">
    <property type="entry name" value="MODULATOR OF FTSH PROTEASE HFLK"/>
    <property type="match status" value="1"/>
</dbReference>
<dbReference type="STRING" id="1266370.NITGR_90086"/>
<comment type="caution">
    <text evidence="9">The sequence shown here is derived from an EMBL/GenBank/DDBJ whole genome shotgun (WGS) entry which is preliminary data.</text>
</comment>
<accession>M1YN65</accession>
<keyword evidence="9" id="KW-0378">Hydrolase</keyword>
<dbReference type="PANTHER" id="PTHR43327">
    <property type="entry name" value="STOMATIN-LIKE PROTEIN 2, MITOCHONDRIAL"/>
    <property type="match status" value="1"/>
</dbReference>
<dbReference type="HOGENOM" id="CLU_039173_0_1_0"/>
<dbReference type="InParanoid" id="M1YN65"/>
<dbReference type="GO" id="GO:0008233">
    <property type="term" value="F:peptidase activity"/>
    <property type="evidence" value="ECO:0007669"/>
    <property type="project" value="UniProtKB-KW"/>
</dbReference>
<dbReference type="AlphaFoldDB" id="M1YN65"/>
<evidence type="ECO:0000313" key="9">
    <source>
        <dbReference type="EMBL" id="CCQ91947.1"/>
    </source>
</evidence>
<dbReference type="InterPro" id="IPR001107">
    <property type="entry name" value="Band_7"/>
</dbReference>
<dbReference type="CDD" id="cd03404">
    <property type="entry name" value="SPFH_HflK"/>
    <property type="match status" value="1"/>
</dbReference>
<evidence type="ECO:0000256" key="6">
    <source>
        <dbReference type="RuleBase" id="RU364113"/>
    </source>
</evidence>
<dbReference type="InterPro" id="IPR050710">
    <property type="entry name" value="Band7/mec-2_domain"/>
</dbReference>
<evidence type="ECO:0000256" key="3">
    <source>
        <dbReference type="ARBA" id="ARBA00022692"/>
    </source>
</evidence>
<evidence type="ECO:0000256" key="7">
    <source>
        <dbReference type="SAM" id="MobiDB-lite"/>
    </source>
</evidence>
<dbReference type="Pfam" id="PF01145">
    <property type="entry name" value="Band_7"/>
    <property type="match status" value="1"/>
</dbReference>
<sequence>MSNHNMSWDDLHDQGPPQERQRPRSGGGGGEGPGGPGPQMQMPQFKMPPFKPGTVLAAILVLLALWILPSVFYFVEQDEEGVVTRFGRYDRTTLPGPHFKFPSPIEHVYTPKVRQVRRTEIGFRLNNAGQVRDFPPESLMVTGDQNIIDIDLVVQYNISDSKDFLFIVRDTAQVVRDAAETVIRGIIGNKMIDEALTVGKAEIQILVKEQMQALLDEYQAGIRIINVQLQDVSPPKQVESAFKDVVSAREDKERMINEAQGYRNAVIPEARGQAAQIVRNAEGYREQIVKKSRGDAARFLSQFQEYKKAPEITRRRIYLETMEEIFPNMNKFVIGGKGSGVLPILPLGKDFQQNMNMNGRK</sequence>
<gene>
    <name evidence="9" type="primary">hflK</name>
    <name evidence="9" type="ORF">NITGR_90086</name>
</gene>
<comment type="similarity">
    <text evidence="2 6">Belongs to the band 7/mec-2 family. HflK subfamily.</text>
</comment>
<evidence type="ECO:0000256" key="2">
    <source>
        <dbReference type="ARBA" id="ARBA00006971"/>
    </source>
</evidence>
<dbReference type="SMART" id="SM00244">
    <property type="entry name" value="PHB"/>
    <property type="match status" value="1"/>
</dbReference>
<dbReference type="SUPFAM" id="SSF117892">
    <property type="entry name" value="Band 7/SPFH domain"/>
    <property type="match status" value="1"/>
</dbReference>
<dbReference type="GO" id="GO:0006508">
    <property type="term" value="P:proteolysis"/>
    <property type="evidence" value="ECO:0007669"/>
    <property type="project" value="UniProtKB-KW"/>
</dbReference>
<evidence type="ECO:0000259" key="8">
    <source>
        <dbReference type="SMART" id="SM00244"/>
    </source>
</evidence>
<keyword evidence="5 6" id="KW-0472">Membrane</keyword>
<dbReference type="GO" id="GO:0016020">
    <property type="term" value="C:membrane"/>
    <property type="evidence" value="ECO:0007669"/>
    <property type="project" value="UniProtKB-SubCell"/>
</dbReference>
<evidence type="ECO:0000256" key="1">
    <source>
        <dbReference type="ARBA" id="ARBA00004167"/>
    </source>
</evidence>
<proteinExistence type="inferred from homology"/>
<keyword evidence="4 6" id="KW-1133">Transmembrane helix</keyword>
<keyword evidence="3 6" id="KW-0812">Transmembrane</keyword>
<dbReference type="NCBIfam" id="TIGR01933">
    <property type="entry name" value="hflK"/>
    <property type="match status" value="1"/>
</dbReference>
<feature type="compositionally biased region" description="Gly residues" evidence="7">
    <location>
        <begin position="25"/>
        <end position="34"/>
    </location>
</feature>
<dbReference type="Gene3D" id="3.30.479.30">
    <property type="entry name" value="Band 7 domain"/>
    <property type="match status" value="1"/>
</dbReference>
<keyword evidence="10" id="KW-1185">Reference proteome</keyword>
<dbReference type="InterPro" id="IPR036013">
    <property type="entry name" value="Band_7/SPFH_dom_sf"/>
</dbReference>
<protein>
    <recommendedName>
        <fullName evidence="6">Protein HflK</fullName>
    </recommendedName>
</protein>
<comment type="function">
    <text evidence="6">HflC and HflK could encode or regulate a protease.</text>
</comment>
<feature type="transmembrane region" description="Helical" evidence="6">
    <location>
        <begin position="55"/>
        <end position="75"/>
    </location>
</feature>
<evidence type="ECO:0000256" key="5">
    <source>
        <dbReference type="ARBA" id="ARBA00023136"/>
    </source>
</evidence>
<dbReference type="InterPro" id="IPR010201">
    <property type="entry name" value="HflK"/>
</dbReference>
<dbReference type="EMBL" id="CAQJ01000099">
    <property type="protein sequence ID" value="CCQ91947.1"/>
    <property type="molecule type" value="Genomic_DNA"/>
</dbReference>
<name>M1YN65_NITG3</name>
<reference evidence="9 10" key="1">
    <citation type="journal article" date="2013" name="Front. Microbiol.">
        <title>The genome of Nitrospina gracilis illuminates the metabolism and evolution of the major marine nitrite oxidizer.</title>
        <authorList>
            <person name="Luecker S."/>
            <person name="Nowka B."/>
            <person name="Rattei T."/>
            <person name="Spieck E."/>
            <person name="and Daims H."/>
        </authorList>
    </citation>
    <scope>NUCLEOTIDE SEQUENCE [LARGE SCALE GENOMIC DNA]</scope>
    <source>
        <strain evidence="9 10">3/211</strain>
    </source>
</reference>
<evidence type="ECO:0000313" key="10">
    <source>
        <dbReference type="Proteomes" id="UP000011704"/>
    </source>
</evidence>
<feature type="domain" description="Band 7" evidence="8">
    <location>
        <begin position="70"/>
        <end position="246"/>
    </location>
</feature>
<comment type="subcellular location">
    <subcellularLocation>
        <location evidence="1">Membrane</location>
        <topology evidence="1">Single-pass membrane protein</topology>
    </subcellularLocation>
</comment>
<organism evidence="9 10">
    <name type="scientific">Nitrospina gracilis (strain 3/211)</name>
    <dbReference type="NCBI Taxonomy" id="1266370"/>
    <lineage>
        <taxon>Bacteria</taxon>
        <taxon>Pseudomonadati</taxon>
        <taxon>Nitrospinota/Tectimicrobiota group</taxon>
        <taxon>Nitrospinota</taxon>
        <taxon>Nitrospinia</taxon>
        <taxon>Nitrospinales</taxon>
        <taxon>Nitrospinaceae</taxon>
        <taxon>Nitrospina</taxon>
    </lineage>
</organism>
<keyword evidence="9" id="KW-0645">Protease</keyword>
<dbReference type="FunCoup" id="M1YN65">
    <property type="interactions" value="190"/>
</dbReference>
<feature type="region of interest" description="Disordered" evidence="7">
    <location>
        <begin position="1"/>
        <end position="46"/>
    </location>
</feature>
<dbReference type="Proteomes" id="UP000011704">
    <property type="component" value="Unassembled WGS sequence"/>
</dbReference>
<comment type="subunit">
    <text evidence="6">HflC and HflK may interact to form a multimeric complex.</text>
</comment>
<evidence type="ECO:0000256" key="4">
    <source>
        <dbReference type="ARBA" id="ARBA00022989"/>
    </source>
</evidence>